<keyword evidence="3" id="KW-1185">Reference proteome</keyword>
<name>A0A9W5T907_BABOV</name>
<evidence type="ECO:0000313" key="3">
    <source>
        <dbReference type="Proteomes" id="UP001057455"/>
    </source>
</evidence>
<dbReference type="EMBL" id="BLIY01000003">
    <property type="protein sequence ID" value="GFE53045.1"/>
    <property type="molecule type" value="Genomic_DNA"/>
</dbReference>
<proteinExistence type="predicted"/>
<evidence type="ECO:0000313" key="2">
    <source>
        <dbReference type="EMBL" id="GFE53045.1"/>
    </source>
</evidence>
<accession>A0A9W5T907</accession>
<sequence>MLEAISEILGYADSSHDMHLLERLSGVYGEIDGQEQNDELSTLLSHAKQLTKTIERSVEDIEYIMLTMGRPHVFNTSKVLGNKINEMQKIEFLLKVTLPNTLEAMWAVRDNHFKVKLFMSTSVDKLHMFPMNIIVRSLANNYGNNVGFNTADMAVSILPKKIEVLSAELDDINEWIDKQIIELIHLADNLTPPKHNIAVVLYYHEKMSNDATFISAHITWYTLYQGLVNYKDFILRCARFISAVSNGIGSKASSTYFSDFFAKGTLLLEYIMKSGFWCSSKMQAMEKQIHDLKAILEPYVLDIPNSFNKTTSVTQGVHGDIGHNNPILQNTVYRFLLMCYSEDVEFIRNLIQQCCDDVTHEAHMVHQDKSMIMKSITNHAALCKSIGAVYEELHLYNNTIISFTKKIPKFDRNADSKSKIKSDEQMKRLKRLFMDYRIIRSFLLTTIGECFRQRSFSGEPLDGINININGRALLHSEMLHLYSFAVESMESIIGRYQSIEPSVVQIKKKLSKVVIPFPYVYDYYCYHELDRHYGYAMSRRRDLDVLLYILYITNYSDDDLVDIYKTLNQINKTNRDDENIETFKRFFLMKAHMHKILLLQLLLPRIQLRASEFENIVSSIENRIPALVDSMKRCAKSEGPNPFGNNPHEEANITGDKSSNVNKHIVDEEAEKYQTNKSLPEIAALAGYPKCESSFSVDGSNISHFNDDSTSKSIPQEISFSTKAGFLIQISHIIHVIMVGSMV</sequence>
<protein>
    <submittedName>
        <fullName evidence="2">Uncharacterized protein</fullName>
    </submittedName>
</protein>
<dbReference type="Proteomes" id="UP001057455">
    <property type="component" value="Unassembled WGS sequence"/>
</dbReference>
<evidence type="ECO:0000256" key="1">
    <source>
        <dbReference type="SAM" id="MobiDB-lite"/>
    </source>
</evidence>
<reference evidence="2" key="1">
    <citation type="submission" date="2019-12" db="EMBL/GenBank/DDBJ databases">
        <title>Genome sequence of Babesia ovis.</title>
        <authorList>
            <person name="Yamagishi J."/>
            <person name="Sevinc F."/>
            <person name="Xuan X."/>
        </authorList>
    </citation>
    <scope>NUCLEOTIDE SEQUENCE</scope>
    <source>
        <strain evidence="2">Selcuk</strain>
    </source>
</reference>
<organism evidence="2 3">
    <name type="scientific">Babesia ovis</name>
    <dbReference type="NCBI Taxonomy" id="5869"/>
    <lineage>
        <taxon>Eukaryota</taxon>
        <taxon>Sar</taxon>
        <taxon>Alveolata</taxon>
        <taxon>Apicomplexa</taxon>
        <taxon>Aconoidasida</taxon>
        <taxon>Piroplasmida</taxon>
        <taxon>Babesiidae</taxon>
        <taxon>Babesia</taxon>
    </lineage>
</organism>
<comment type="caution">
    <text evidence="2">The sequence shown here is derived from an EMBL/GenBank/DDBJ whole genome shotgun (WGS) entry which is preliminary data.</text>
</comment>
<gene>
    <name evidence="2" type="ORF">BaOVIS_004490</name>
</gene>
<feature type="region of interest" description="Disordered" evidence="1">
    <location>
        <begin position="638"/>
        <end position="660"/>
    </location>
</feature>
<dbReference type="AlphaFoldDB" id="A0A9W5T907"/>